<evidence type="ECO:0000313" key="2">
    <source>
        <dbReference type="EMBL" id="TBU01600.1"/>
    </source>
</evidence>
<gene>
    <name evidence="2" type="ORF">CWI36_1303p0030</name>
</gene>
<keyword evidence="3" id="KW-1185">Reference proteome</keyword>
<proteinExistence type="predicted"/>
<evidence type="ECO:0000256" key="1">
    <source>
        <dbReference type="SAM" id="MobiDB-lite"/>
    </source>
</evidence>
<reference evidence="2 3" key="1">
    <citation type="submission" date="2017-12" db="EMBL/GenBank/DDBJ databases">
        <authorList>
            <person name="Pombert J.-F."/>
            <person name="Haag K.L."/>
            <person name="Ebert D."/>
        </authorList>
    </citation>
    <scope>NUCLEOTIDE SEQUENCE [LARGE SCALE GENOMIC DNA]</scope>
    <source>
        <strain evidence="2">BE-OM-2</strain>
    </source>
</reference>
<sequence length="284" mass="32474">MGRKENVSSETPKNNKIKAVNDAYKVNKSKSGIKKCDLDPPAISPPSSSYTTITHPPPSQTCKIPTRRNGLELFFFAVQTRLERMPRNGSTELHRYYDEKFCCSEILEVLKKLAQSEMVKQVKSEENRERRIIATCLTDPYKFFSKIKQILEKEIGKVVVRTRKHPNELVDSKVLDLINRVVGEHAKARVPESITVTAYIMQAAQVCYDEATRKEKPRSAWKENIESKISKLVLSKDLLEKARKQEKLSTSETKSLKKIMREFNLNLSSVTDLSEALVKKNESL</sequence>
<organism evidence="2 3">
    <name type="scientific">Hamiltosporidium magnivora</name>
    <dbReference type="NCBI Taxonomy" id="148818"/>
    <lineage>
        <taxon>Eukaryota</taxon>
        <taxon>Fungi</taxon>
        <taxon>Fungi incertae sedis</taxon>
        <taxon>Microsporidia</taxon>
        <taxon>Dubosqiidae</taxon>
        <taxon>Hamiltosporidium</taxon>
    </lineage>
</organism>
<dbReference type="Proteomes" id="UP000291404">
    <property type="component" value="Unassembled WGS sequence"/>
</dbReference>
<comment type="caution">
    <text evidence="2">The sequence shown here is derived from an EMBL/GenBank/DDBJ whole genome shotgun (WGS) entry which is preliminary data.</text>
</comment>
<dbReference type="VEuPathDB" id="MicrosporidiaDB:CWI36_1303p0030"/>
<accession>A0A4Q9L4U7</accession>
<evidence type="ECO:0000313" key="3">
    <source>
        <dbReference type="Proteomes" id="UP000291404"/>
    </source>
</evidence>
<feature type="compositionally biased region" description="Low complexity" evidence="1">
    <location>
        <begin position="45"/>
        <end position="54"/>
    </location>
</feature>
<dbReference type="AlphaFoldDB" id="A0A4Q9L4U7"/>
<feature type="non-terminal residue" evidence="2">
    <location>
        <position position="284"/>
    </location>
</feature>
<name>A0A4Q9L4U7_9MICR</name>
<dbReference type="EMBL" id="PITI01001303">
    <property type="protein sequence ID" value="TBU01600.1"/>
    <property type="molecule type" value="Genomic_DNA"/>
</dbReference>
<protein>
    <submittedName>
        <fullName evidence="2">Uncharacterized protein</fullName>
    </submittedName>
</protein>
<dbReference type="VEuPathDB" id="MicrosporidiaDB:CWI39_1067p0010"/>
<feature type="region of interest" description="Disordered" evidence="1">
    <location>
        <begin position="37"/>
        <end position="59"/>
    </location>
</feature>